<gene>
    <name evidence="2" type="ORF">P153DRAFT_297008</name>
</gene>
<feature type="domain" description="DUF7580" evidence="1">
    <location>
        <begin position="196"/>
        <end position="576"/>
    </location>
</feature>
<dbReference type="PANTHER" id="PTHR35186">
    <property type="entry name" value="ANK_REP_REGION DOMAIN-CONTAINING PROTEIN"/>
    <property type="match status" value="1"/>
</dbReference>
<dbReference type="AlphaFoldDB" id="A0A6A6A6K3"/>
<organism evidence="2 3">
    <name type="scientific">Dothidotthia symphoricarpi CBS 119687</name>
    <dbReference type="NCBI Taxonomy" id="1392245"/>
    <lineage>
        <taxon>Eukaryota</taxon>
        <taxon>Fungi</taxon>
        <taxon>Dikarya</taxon>
        <taxon>Ascomycota</taxon>
        <taxon>Pezizomycotina</taxon>
        <taxon>Dothideomycetes</taxon>
        <taxon>Pleosporomycetidae</taxon>
        <taxon>Pleosporales</taxon>
        <taxon>Dothidotthiaceae</taxon>
        <taxon>Dothidotthia</taxon>
    </lineage>
</organism>
<dbReference type="GeneID" id="54404563"/>
<accession>A0A6A6A6K3</accession>
<sequence length="581" mass="66344">MSGFEVAGVVLGSLPLVISAFEHYAAGIATAKRFFRYKSEMRSLILQMNTERSIFINTMEQLLTGIVRIEHMANFVSNAGSDIWKERDIEMKLKDRLRGAYEIYIENVKGMELACNLMMKKLALDPDGKPQFSDPNLFKQEYKRLHFCISKSDFAEQLSNLKNFNQALTRLTKQSLELEPSRTDTRARLCPNFKALQSYARSLYETLRSGLQCGCQNHAVKLRLESRNKLEKEEDLLEHTPFRVIFTYTANVASPTLAPTLWKEADIRCILDHPKRVALPSPTSSTCAPHVSSRRVRFNQLDIQARQSTRSPGSTLTVVGQQTILTAKPTPEQIQDLCKAIARLQQPQRDMCVGYLLDSVKRKHGIYPLDTPTNCNQHQWAAYSLRDVLHGRANVSQRLTQQDKLRVSVDLASSVLQLYKTPWLDEQWGNEDVYFIQRPGPPMASIYEHPFVYRKLSTTAGSQFTNAQPATHRVIRNQTLFTLGVLLIELWYGKLIEELQLPCDLDCQGTPGVSWCTAERVVQNEIEFEAGKRYADVVRRCIRCDFDRKDTNLDNELFQHAVFDGVVAPLEKNLQQFNSLD</sequence>
<dbReference type="InterPro" id="IPR056002">
    <property type="entry name" value="DUF7580"/>
</dbReference>
<proteinExistence type="predicted"/>
<evidence type="ECO:0000313" key="2">
    <source>
        <dbReference type="EMBL" id="KAF2126815.1"/>
    </source>
</evidence>
<dbReference type="RefSeq" id="XP_033521207.1">
    <property type="nucleotide sequence ID" value="XM_033664131.1"/>
</dbReference>
<dbReference type="PANTHER" id="PTHR35186:SF4">
    <property type="entry name" value="PRION-INHIBITION AND PROPAGATION HELO DOMAIN-CONTAINING PROTEIN"/>
    <property type="match status" value="1"/>
</dbReference>
<dbReference type="Proteomes" id="UP000799771">
    <property type="component" value="Unassembled WGS sequence"/>
</dbReference>
<keyword evidence="3" id="KW-1185">Reference proteome</keyword>
<dbReference type="EMBL" id="ML977512">
    <property type="protein sequence ID" value="KAF2126815.1"/>
    <property type="molecule type" value="Genomic_DNA"/>
</dbReference>
<name>A0A6A6A6K3_9PLEO</name>
<protein>
    <recommendedName>
        <fullName evidence="1">DUF7580 domain-containing protein</fullName>
    </recommendedName>
</protein>
<dbReference type="OrthoDB" id="3565018at2759"/>
<evidence type="ECO:0000313" key="3">
    <source>
        <dbReference type="Proteomes" id="UP000799771"/>
    </source>
</evidence>
<evidence type="ECO:0000259" key="1">
    <source>
        <dbReference type="Pfam" id="PF24476"/>
    </source>
</evidence>
<reference evidence="2" key="1">
    <citation type="journal article" date="2020" name="Stud. Mycol.">
        <title>101 Dothideomycetes genomes: a test case for predicting lifestyles and emergence of pathogens.</title>
        <authorList>
            <person name="Haridas S."/>
            <person name="Albert R."/>
            <person name="Binder M."/>
            <person name="Bloem J."/>
            <person name="Labutti K."/>
            <person name="Salamov A."/>
            <person name="Andreopoulos B."/>
            <person name="Baker S."/>
            <person name="Barry K."/>
            <person name="Bills G."/>
            <person name="Bluhm B."/>
            <person name="Cannon C."/>
            <person name="Castanera R."/>
            <person name="Culley D."/>
            <person name="Daum C."/>
            <person name="Ezra D."/>
            <person name="Gonzalez J."/>
            <person name="Henrissat B."/>
            <person name="Kuo A."/>
            <person name="Liang C."/>
            <person name="Lipzen A."/>
            <person name="Lutzoni F."/>
            <person name="Magnuson J."/>
            <person name="Mondo S."/>
            <person name="Nolan M."/>
            <person name="Ohm R."/>
            <person name="Pangilinan J."/>
            <person name="Park H.-J."/>
            <person name="Ramirez L."/>
            <person name="Alfaro M."/>
            <person name="Sun H."/>
            <person name="Tritt A."/>
            <person name="Yoshinaga Y."/>
            <person name="Zwiers L.-H."/>
            <person name="Turgeon B."/>
            <person name="Goodwin S."/>
            <person name="Spatafora J."/>
            <person name="Crous P."/>
            <person name="Grigoriev I."/>
        </authorList>
    </citation>
    <scope>NUCLEOTIDE SEQUENCE</scope>
    <source>
        <strain evidence="2">CBS 119687</strain>
    </source>
</reference>
<dbReference type="Pfam" id="PF24476">
    <property type="entry name" value="DUF7580"/>
    <property type="match status" value="1"/>
</dbReference>